<feature type="transmembrane region" description="Helical" evidence="1">
    <location>
        <begin position="150"/>
        <end position="170"/>
    </location>
</feature>
<dbReference type="PANTHER" id="PTHR33840:SF1">
    <property type="entry name" value="TLE1 PHOSPHOLIPASE DOMAIN-CONTAINING PROTEIN"/>
    <property type="match status" value="1"/>
</dbReference>
<protein>
    <recommendedName>
        <fullName evidence="2">T6SS Phospholipase effector Tle1-like catalytic domain-containing protein</fullName>
    </recommendedName>
</protein>
<gene>
    <name evidence="4" type="ORF">RDB_LOCUS155329</name>
    <name evidence="3" type="ORF">RDB_LOCUS49062</name>
</gene>
<name>A0A8H3I4Q9_9AGAM</name>
<keyword evidence="1" id="KW-0472">Membrane</keyword>
<dbReference type="AlphaFoldDB" id="A0A8H3I4Q9"/>
<dbReference type="EMBL" id="CAJMWZ010002619">
    <property type="protein sequence ID" value="CAE6458928.1"/>
    <property type="molecule type" value="Genomic_DNA"/>
</dbReference>
<evidence type="ECO:0000259" key="2">
    <source>
        <dbReference type="Pfam" id="PF09994"/>
    </source>
</evidence>
<sequence>MDPSLFGYSRGAFAARKVASLLNRIRLSDAGRNFLKKWRQCERPLPWLPALVPPNLVPVQCIGVWDTVGAVYNPVFRLKQNVIGTPDTEFPPNLVYAFHALAFHENRMRFRVNLFAGSGKGNSLKQVWFPGSHSDVGGGGKELDLPKISLLWLLASAIPSEIYGVLIVVWHREN</sequence>
<reference evidence="4" key="1">
    <citation type="submission" date="2021-01" db="EMBL/GenBank/DDBJ databases">
        <authorList>
            <person name="Kaushik A."/>
        </authorList>
    </citation>
    <scope>NUCLEOTIDE SEQUENCE</scope>
    <source>
        <strain evidence="4">AG5</strain>
        <strain evidence="3">Type strain: AG8-Rh-89/</strain>
    </source>
</reference>
<keyword evidence="1" id="KW-1133">Transmembrane helix</keyword>
<evidence type="ECO:0000313" key="4">
    <source>
        <dbReference type="EMBL" id="CAE7213118.1"/>
    </source>
</evidence>
<dbReference type="Proteomes" id="UP000663850">
    <property type="component" value="Unassembled WGS sequence"/>
</dbReference>
<proteinExistence type="predicted"/>
<evidence type="ECO:0000313" key="5">
    <source>
        <dbReference type="Proteomes" id="UP000663827"/>
    </source>
</evidence>
<evidence type="ECO:0000313" key="3">
    <source>
        <dbReference type="EMBL" id="CAE6458928.1"/>
    </source>
</evidence>
<dbReference type="PANTHER" id="PTHR33840">
    <property type="match status" value="1"/>
</dbReference>
<organism evidence="4 5">
    <name type="scientific">Rhizoctonia solani</name>
    <dbReference type="NCBI Taxonomy" id="456999"/>
    <lineage>
        <taxon>Eukaryota</taxon>
        <taxon>Fungi</taxon>
        <taxon>Dikarya</taxon>
        <taxon>Basidiomycota</taxon>
        <taxon>Agaricomycotina</taxon>
        <taxon>Agaricomycetes</taxon>
        <taxon>Cantharellales</taxon>
        <taxon>Ceratobasidiaceae</taxon>
        <taxon>Rhizoctonia</taxon>
    </lineage>
</organism>
<dbReference type="Pfam" id="PF09994">
    <property type="entry name" value="T6SS_Tle1-like_cat"/>
    <property type="match status" value="1"/>
</dbReference>
<dbReference type="InterPro" id="IPR018712">
    <property type="entry name" value="Tle1-like_cat"/>
</dbReference>
<evidence type="ECO:0000256" key="1">
    <source>
        <dbReference type="SAM" id="Phobius"/>
    </source>
</evidence>
<comment type="caution">
    <text evidence="4">The sequence shown here is derived from an EMBL/GenBank/DDBJ whole genome shotgun (WGS) entry which is preliminary data.</text>
</comment>
<accession>A0A8H3I4Q9</accession>
<keyword evidence="1" id="KW-0812">Transmembrane</keyword>
<feature type="domain" description="T6SS Phospholipase effector Tle1-like catalytic" evidence="2">
    <location>
        <begin position="57"/>
        <end position="155"/>
    </location>
</feature>
<dbReference type="Proteomes" id="UP000663827">
    <property type="component" value="Unassembled WGS sequence"/>
</dbReference>
<dbReference type="EMBL" id="CAJNJQ010004687">
    <property type="protein sequence ID" value="CAE7213118.1"/>
    <property type="molecule type" value="Genomic_DNA"/>
</dbReference>